<gene>
    <name evidence="4" type="ORF">DARMORV10_C03P82550.1</name>
</gene>
<dbReference type="GO" id="GO:0000287">
    <property type="term" value="F:magnesium ion binding"/>
    <property type="evidence" value="ECO:0007669"/>
    <property type="project" value="InterPro"/>
</dbReference>
<accession>A0A816ITC4</accession>
<dbReference type="InterPro" id="IPR008949">
    <property type="entry name" value="Isoprenoid_synthase_dom_sf"/>
</dbReference>
<evidence type="ECO:0000256" key="2">
    <source>
        <dbReference type="ARBA" id="ARBA00023239"/>
    </source>
</evidence>
<evidence type="ECO:0000259" key="3">
    <source>
        <dbReference type="Pfam" id="PF03936"/>
    </source>
</evidence>
<dbReference type="EMBL" id="HG994367">
    <property type="protein sequence ID" value="CAF1710869.1"/>
    <property type="molecule type" value="Genomic_DNA"/>
</dbReference>
<dbReference type="PANTHER" id="PTHR31225">
    <property type="entry name" value="OS04G0344100 PROTEIN-RELATED"/>
    <property type="match status" value="1"/>
</dbReference>
<protein>
    <submittedName>
        <fullName evidence="4">(rape) hypothetical protein</fullName>
    </submittedName>
</protein>
<dbReference type="Proteomes" id="UP001295469">
    <property type="component" value="Chromosome C03"/>
</dbReference>
<dbReference type="InterPro" id="IPR050148">
    <property type="entry name" value="Terpene_synthase-like"/>
</dbReference>
<feature type="domain" description="Terpene synthase metal-binding" evidence="3">
    <location>
        <begin position="65"/>
        <end position="222"/>
    </location>
</feature>
<dbReference type="AlphaFoldDB" id="A0A816ITC4"/>
<organism evidence="4">
    <name type="scientific">Brassica napus</name>
    <name type="common">Rape</name>
    <dbReference type="NCBI Taxonomy" id="3708"/>
    <lineage>
        <taxon>Eukaryota</taxon>
        <taxon>Viridiplantae</taxon>
        <taxon>Streptophyta</taxon>
        <taxon>Embryophyta</taxon>
        <taxon>Tracheophyta</taxon>
        <taxon>Spermatophyta</taxon>
        <taxon>Magnoliopsida</taxon>
        <taxon>eudicotyledons</taxon>
        <taxon>Gunneridae</taxon>
        <taxon>Pentapetalae</taxon>
        <taxon>rosids</taxon>
        <taxon>malvids</taxon>
        <taxon>Brassicales</taxon>
        <taxon>Brassicaceae</taxon>
        <taxon>Brassiceae</taxon>
        <taxon>Brassica</taxon>
    </lineage>
</organism>
<dbReference type="PANTHER" id="PTHR31225:SF242">
    <property type="entry name" value="TERPENOID SYNTHASE 9"/>
    <property type="match status" value="1"/>
</dbReference>
<dbReference type="GO" id="GO:0010333">
    <property type="term" value="F:terpene synthase activity"/>
    <property type="evidence" value="ECO:0007669"/>
    <property type="project" value="InterPro"/>
</dbReference>
<evidence type="ECO:0000313" key="4">
    <source>
        <dbReference type="EMBL" id="CAF1710869.1"/>
    </source>
</evidence>
<evidence type="ECO:0000256" key="1">
    <source>
        <dbReference type="ARBA" id="ARBA00022723"/>
    </source>
</evidence>
<dbReference type="Gene3D" id="1.10.600.10">
    <property type="entry name" value="Farnesyl Diphosphate Synthase"/>
    <property type="match status" value="2"/>
</dbReference>
<dbReference type="InterPro" id="IPR005630">
    <property type="entry name" value="Terpene_synthase_metal-bd"/>
</dbReference>
<dbReference type="GO" id="GO:0016114">
    <property type="term" value="P:terpenoid biosynthetic process"/>
    <property type="evidence" value="ECO:0007669"/>
    <property type="project" value="InterPro"/>
</dbReference>
<name>A0A816ITC4_BRANA</name>
<keyword evidence="1" id="KW-0479">Metal-binding</keyword>
<dbReference type="Pfam" id="PF03936">
    <property type="entry name" value="Terpene_synth_C"/>
    <property type="match status" value="1"/>
</dbReference>
<dbReference type="SUPFAM" id="SSF48576">
    <property type="entry name" value="Terpenoid synthases"/>
    <property type="match status" value="1"/>
</dbReference>
<sequence length="337" mass="38355">MAKISTLNEENYSGGYDGGSRVSGEVSWIKHASTRKSLRLRISLHGLSMYPWWQTTSPDPSVWYKEVDIASKLPPYFRHIIIESHFLIQAVFSDPQLSRARIMLTQYYTILTIIDDTFDRYASLPEAEILANSLERCTPDHAMDNQPEYLKAVLNFILDTLEDFEKELRSEGKTYSVEANIEEFKAAVKAYFEHAKWAHAAHLPSFEEYMEVAEVEIGVPRLVKSISVRGRLMNDITGFEDDMSRGQLTNAVNCYMKQDGVTKQDALRELHKMVADTDNIINEELLTTAGVSSLVLKTVMGLAQSITVCYNGCEGYTRPEGKIKEYMTSMYVDQIRL</sequence>
<proteinExistence type="predicted"/>
<keyword evidence="2" id="KW-0456">Lyase</keyword>
<reference evidence="4" key="1">
    <citation type="submission" date="2021-01" db="EMBL/GenBank/DDBJ databases">
        <authorList>
            <consortium name="Genoscope - CEA"/>
            <person name="William W."/>
        </authorList>
    </citation>
    <scope>NUCLEOTIDE SEQUENCE</scope>
</reference>